<evidence type="ECO:0000256" key="2">
    <source>
        <dbReference type="SAM" id="SignalP"/>
    </source>
</evidence>
<dbReference type="RefSeq" id="WP_036820356.1">
    <property type="nucleotide sequence ID" value="NZ_AVBF01000033.1"/>
</dbReference>
<evidence type="ECO:0000256" key="1">
    <source>
        <dbReference type="SAM" id="MobiDB-lite"/>
    </source>
</evidence>
<dbReference type="GO" id="GO:0005975">
    <property type="term" value="P:carbohydrate metabolic process"/>
    <property type="evidence" value="ECO:0007669"/>
    <property type="project" value="InterPro"/>
</dbReference>
<dbReference type="eggNOG" id="COG0726">
    <property type="taxonomic scope" value="Bacteria"/>
</dbReference>
<feature type="region of interest" description="Disordered" evidence="1">
    <location>
        <begin position="20"/>
        <end position="99"/>
    </location>
</feature>
<feature type="compositionally biased region" description="Low complexity" evidence="1">
    <location>
        <begin position="37"/>
        <end position="50"/>
    </location>
</feature>
<reference evidence="4 5" key="1">
    <citation type="journal article" date="2015" name="Stand. Genomic Sci.">
        <title>High quality draft genome sequence of the moderately halophilic bacterium Pontibacillus yanchengensis Y32(T) and comparison among Pontibacillus genomes.</title>
        <authorList>
            <person name="Huang J."/>
            <person name="Qiao Z.X."/>
            <person name="Tang J.W."/>
            <person name="Wang G."/>
        </authorList>
    </citation>
    <scope>NUCLEOTIDE SEQUENCE [LARGE SCALE GENOMIC DNA]</scope>
    <source>
        <strain evidence="4 5">Y32</strain>
    </source>
</reference>
<dbReference type="OrthoDB" id="9806342at2"/>
<evidence type="ECO:0000313" key="5">
    <source>
        <dbReference type="Proteomes" id="UP000030147"/>
    </source>
</evidence>
<dbReference type="GO" id="GO:0016810">
    <property type="term" value="F:hydrolase activity, acting on carbon-nitrogen (but not peptide) bonds"/>
    <property type="evidence" value="ECO:0007669"/>
    <property type="project" value="InterPro"/>
</dbReference>
<comment type="caution">
    <text evidence="4">The sequence shown here is derived from an EMBL/GenBank/DDBJ whole genome shotgun (WGS) entry which is preliminary data.</text>
</comment>
<keyword evidence="2" id="KW-0732">Signal</keyword>
<dbReference type="STRING" id="1385514.N782_13150"/>
<dbReference type="InterPro" id="IPR050248">
    <property type="entry name" value="Polysacc_deacetylase_ArnD"/>
</dbReference>
<name>A0A0A2T9S8_9BACI</name>
<protein>
    <submittedName>
        <fullName evidence="4">Polysaccharide deacetylase</fullName>
    </submittedName>
</protein>
<dbReference type="EMBL" id="AVBF01000033">
    <property type="protein sequence ID" value="KGP72289.1"/>
    <property type="molecule type" value="Genomic_DNA"/>
</dbReference>
<feature type="compositionally biased region" description="Basic and acidic residues" evidence="1">
    <location>
        <begin position="78"/>
        <end position="99"/>
    </location>
</feature>
<proteinExistence type="predicted"/>
<dbReference type="PROSITE" id="PS51677">
    <property type="entry name" value="NODB"/>
    <property type="match status" value="1"/>
</dbReference>
<feature type="chain" id="PRO_5038469597" evidence="2">
    <location>
        <begin position="19"/>
        <end position="306"/>
    </location>
</feature>
<dbReference type="InterPro" id="IPR002509">
    <property type="entry name" value="NODB_dom"/>
</dbReference>
<gene>
    <name evidence="4" type="ORF">N782_13150</name>
</gene>
<feature type="signal peptide" evidence="2">
    <location>
        <begin position="1"/>
        <end position="18"/>
    </location>
</feature>
<sequence length="306" mass="34757">MKKTISLLILIFVLTACGQNQTTSGNTNGDQDKNKVQESTQDNNTSSSNQESEEPKDNEGQTEEASSNEESIEEDNDNETKAEKIEEEKEETSKEPVEPKYELTKNWDLKPIGDAEEKVVLLTIDDAPDKHALDMAKTLKELDAPAIFFVNGHFMDTEEEKNTVKKIHEMGFAIGNHTMDHKNLRNLSKEEQKAQILPLSDLIEEVIGTRPIFFRAPHGANTDYSTQTSLDEDMLVMNWTYGYDWNQEYMTEEAIADIMVNTNLLHNGANLLMHDREWTAKGLDDIVKGLRDKGYSFVRPEEIKTP</sequence>
<dbReference type="PROSITE" id="PS51257">
    <property type="entry name" value="PROKAR_LIPOPROTEIN"/>
    <property type="match status" value="1"/>
</dbReference>
<dbReference type="AlphaFoldDB" id="A0A0A2T9S8"/>
<feature type="compositionally biased region" description="Polar residues" evidence="1">
    <location>
        <begin position="20"/>
        <end position="29"/>
    </location>
</feature>
<dbReference type="CDD" id="cd10917">
    <property type="entry name" value="CE4_NodB_like_6s_7s"/>
    <property type="match status" value="1"/>
</dbReference>
<dbReference type="SUPFAM" id="SSF88713">
    <property type="entry name" value="Glycoside hydrolase/deacetylase"/>
    <property type="match status" value="1"/>
</dbReference>
<dbReference type="Pfam" id="PF01522">
    <property type="entry name" value="Polysacc_deac_1"/>
    <property type="match status" value="1"/>
</dbReference>
<keyword evidence="5" id="KW-1185">Reference proteome</keyword>
<dbReference type="Proteomes" id="UP000030147">
    <property type="component" value="Unassembled WGS sequence"/>
</dbReference>
<dbReference type="Gene3D" id="3.20.20.370">
    <property type="entry name" value="Glycoside hydrolase/deacetylase"/>
    <property type="match status" value="1"/>
</dbReference>
<evidence type="ECO:0000313" key="4">
    <source>
        <dbReference type="EMBL" id="KGP72289.1"/>
    </source>
</evidence>
<dbReference type="InterPro" id="IPR011330">
    <property type="entry name" value="Glyco_hydro/deAcase_b/a-brl"/>
</dbReference>
<dbReference type="PANTHER" id="PTHR10587">
    <property type="entry name" value="GLYCOSYL TRANSFERASE-RELATED"/>
    <property type="match status" value="1"/>
</dbReference>
<feature type="compositionally biased region" description="Acidic residues" evidence="1">
    <location>
        <begin position="60"/>
        <end position="77"/>
    </location>
</feature>
<organism evidence="4 5">
    <name type="scientific">Pontibacillus yanchengensis Y32</name>
    <dbReference type="NCBI Taxonomy" id="1385514"/>
    <lineage>
        <taxon>Bacteria</taxon>
        <taxon>Bacillati</taxon>
        <taxon>Bacillota</taxon>
        <taxon>Bacilli</taxon>
        <taxon>Bacillales</taxon>
        <taxon>Bacillaceae</taxon>
        <taxon>Pontibacillus</taxon>
    </lineage>
</organism>
<accession>A0A0A2T9S8</accession>
<feature type="domain" description="NodB homology" evidence="3">
    <location>
        <begin position="118"/>
        <end position="298"/>
    </location>
</feature>
<evidence type="ECO:0000259" key="3">
    <source>
        <dbReference type="PROSITE" id="PS51677"/>
    </source>
</evidence>